<evidence type="ECO:0000256" key="1">
    <source>
        <dbReference type="ARBA" id="ARBA00002190"/>
    </source>
</evidence>
<reference evidence="6 7" key="1">
    <citation type="submission" date="2020-08" db="EMBL/GenBank/DDBJ databases">
        <title>Sequencing the genomes of 1000 actinobacteria strains.</title>
        <authorList>
            <person name="Klenk H.-P."/>
        </authorList>
    </citation>
    <scope>NUCLEOTIDE SEQUENCE [LARGE SCALE GENOMIC DNA]</scope>
    <source>
        <strain evidence="6 7">DSM 44320</strain>
    </source>
</reference>
<dbReference type="GO" id="GO:0016787">
    <property type="term" value="F:hydrolase activity"/>
    <property type="evidence" value="ECO:0007669"/>
    <property type="project" value="UniProtKB-KW"/>
</dbReference>
<keyword evidence="3" id="KW-0815">Transposition</keyword>
<accession>A0A7W5UTX7</accession>
<comment type="similarity">
    <text evidence="2">Belongs to the transposase mutator family.</text>
</comment>
<comment type="caution">
    <text evidence="6">The sequence shown here is derived from an EMBL/GenBank/DDBJ whole genome shotgun (WGS) entry which is preliminary data.</text>
</comment>
<evidence type="ECO:0000256" key="3">
    <source>
        <dbReference type="ARBA" id="ARBA00022578"/>
    </source>
</evidence>
<dbReference type="AlphaFoldDB" id="A0A7W5UTX7"/>
<dbReference type="GO" id="GO:0003677">
    <property type="term" value="F:DNA binding"/>
    <property type="evidence" value="ECO:0007669"/>
    <property type="project" value="UniProtKB-KW"/>
</dbReference>
<gene>
    <name evidence="6" type="ORF">FHR33_000372</name>
</gene>
<organism evidence="6 7">
    <name type="scientific">Nonomuraea dietziae</name>
    <dbReference type="NCBI Taxonomy" id="65515"/>
    <lineage>
        <taxon>Bacteria</taxon>
        <taxon>Bacillati</taxon>
        <taxon>Actinomycetota</taxon>
        <taxon>Actinomycetes</taxon>
        <taxon>Streptosporangiales</taxon>
        <taxon>Streptosporangiaceae</taxon>
        <taxon>Nonomuraea</taxon>
    </lineage>
</organism>
<dbReference type="GO" id="GO:0006313">
    <property type="term" value="P:DNA transposition"/>
    <property type="evidence" value="ECO:0007669"/>
    <property type="project" value="InterPro"/>
</dbReference>
<dbReference type="GO" id="GO:0004803">
    <property type="term" value="F:transposase activity"/>
    <property type="evidence" value="ECO:0007669"/>
    <property type="project" value="InterPro"/>
</dbReference>
<name>A0A7W5UTX7_9ACTN</name>
<proteinExistence type="inferred from homology"/>
<evidence type="ECO:0000256" key="5">
    <source>
        <dbReference type="ARBA" id="ARBA00023172"/>
    </source>
</evidence>
<keyword evidence="7" id="KW-1185">Reference proteome</keyword>
<comment type="function">
    <text evidence="1">Required for the transposition of the insertion element.</text>
</comment>
<dbReference type="EMBL" id="JACIBV010000001">
    <property type="protein sequence ID" value="MBB3724512.1"/>
    <property type="molecule type" value="Genomic_DNA"/>
</dbReference>
<evidence type="ECO:0000256" key="4">
    <source>
        <dbReference type="ARBA" id="ARBA00023125"/>
    </source>
</evidence>
<keyword evidence="6" id="KW-0378">Hydrolase</keyword>
<dbReference type="Proteomes" id="UP000579945">
    <property type="component" value="Unassembled WGS sequence"/>
</dbReference>
<evidence type="ECO:0000313" key="7">
    <source>
        <dbReference type="Proteomes" id="UP000579945"/>
    </source>
</evidence>
<keyword evidence="4" id="KW-0238">DNA-binding</keyword>
<protein>
    <submittedName>
        <fullName evidence="6">Putative amidohydrolase</fullName>
    </submittedName>
</protein>
<keyword evidence="5" id="KW-0233">DNA recombination</keyword>
<evidence type="ECO:0000313" key="6">
    <source>
        <dbReference type="EMBL" id="MBB3724512.1"/>
    </source>
</evidence>
<dbReference type="Pfam" id="PF00872">
    <property type="entry name" value="Transposase_mut"/>
    <property type="match status" value="1"/>
</dbReference>
<sequence length="83" mass="9260">MREGARRMLAEALKAEVDAYIAQFADQRDETGGRLVVRNGHHAPRTVLTSASAIEVRAPRVDDKRIDATTGERRRFFSAILPP</sequence>
<evidence type="ECO:0000256" key="2">
    <source>
        <dbReference type="ARBA" id="ARBA00010961"/>
    </source>
</evidence>
<dbReference type="InterPro" id="IPR001207">
    <property type="entry name" value="Transposase_mutator"/>
</dbReference>